<dbReference type="OrthoDB" id="9785707at2"/>
<name>A0A6I4IIH6_9FLAO</name>
<evidence type="ECO:0000259" key="3">
    <source>
        <dbReference type="Pfam" id="PF17782"/>
    </source>
</evidence>
<proteinExistence type="inferred from homology"/>
<protein>
    <submittedName>
        <fullName evidence="4">DNA-protecting protein DprA</fullName>
    </submittedName>
</protein>
<dbReference type="InterPro" id="IPR041614">
    <property type="entry name" value="DprA_WH"/>
</dbReference>
<dbReference type="SUPFAM" id="SSF47781">
    <property type="entry name" value="RuvA domain 2-like"/>
    <property type="match status" value="1"/>
</dbReference>
<dbReference type="RefSeq" id="WP_140997893.1">
    <property type="nucleotide sequence ID" value="NZ_VDCZ01000007.1"/>
</dbReference>
<feature type="domain" description="DprA winged helix" evidence="3">
    <location>
        <begin position="312"/>
        <end position="365"/>
    </location>
</feature>
<dbReference type="Pfam" id="PF17782">
    <property type="entry name" value="WHD_DprA"/>
    <property type="match status" value="1"/>
</dbReference>
<dbReference type="Pfam" id="PF02481">
    <property type="entry name" value="DNA_processg_A"/>
    <property type="match status" value="1"/>
</dbReference>
<dbReference type="EMBL" id="WQLW01000007">
    <property type="protein sequence ID" value="MVO09510.1"/>
    <property type="molecule type" value="Genomic_DNA"/>
</dbReference>
<evidence type="ECO:0000259" key="2">
    <source>
        <dbReference type="Pfam" id="PF02481"/>
    </source>
</evidence>
<evidence type="ECO:0000313" key="5">
    <source>
        <dbReference type="Proteomes" id="UP000431264"/>
    </source>
</evidence>
<feature type="domain" description="Smf/DprA SLOG" evidence="2">
    <location>
        <begin position="82"/>
        <end position="290"/>
    </location>
</feature>
<dbReference type="InterPro" id="IPR010994">
    <property type="entry name" value="RuvA_2-like"/>
</dbReference>
<dbReference type="AlphaFoldDB" id="A0A6I4IIH6"/>
<dbReference type="NCBIfam" id="TIGR00732">
    <property type="entry name" value="dprA"/>
    <property type="match status" value="1"/>
</dbReference>
<dbReference type="Gene3D" id="1.10.10.10">
    <property type="entry name" value="Winged helix-like DNA-binding domain superfamily/Winged helix DNA-binding domain"/>
    <property type="match status" value="1"/>
</dbReference>
<evidence type="ECO:0000256" key="1">
    <source>
        <dbReference type="ARBA" id="ARBA00006525"/>
    </source>
</evidence>
<dbReference type="Gene3D" id="3.40.50.450">
    <property type="match status" value="1"/>
</dbReference>
<dbReference type="InterPro" id="IPR036388">
    <property type="entry name" value="WH-like_DNA-bd_sf"/>
</dbReference>
<comment type="caution">
    <text evidence="4">The sequence shown here is derived from an EMBL/GenBank/DDBJ whole genome shotgun (WGS) entry which is preliminary data.</text>
</comment>
<keyword evidence="5" id="KW-1185">Reference proteome</keyword>
<evidence type="ECO:0000313" key="4">
    <source>
        <dbReference type="EMBL" id="MVO09510.1"/>
    </source>
</evidence>
<dbReference type="PANTHER" id="PTHR43022:SF1">
    <property type="entry name" value="PROTEIN SMF"/>
    <property type="match status" value="1"/>
</dbReference>
<dbReference type="GO" id="GO:0009294">
    <property type="term" value="P:DNA-mediated transformation"/>
    <property type="evidence" value="ECO:0007669"/>
    <property type="project" value="InterPro"/>
</dbReference>
<dbReference type="Proteomes" id="UP000431264">
    <property type="component" value="Unassembled WGS sequence"/>
</dbReference>
<accession>A0A6I4IIH6</accession>
<comment type="similarity">
    <text evidence="1">Belongs to the DprA/Smf family.</text>
</comment>
<reference evidence="5" key="1">
    <citation type="submission" date="2019-05" db="EMBL/GenBank/DDBJ databases">
        <title>Flavobacterium profundi sp. nov., isolated from a deep-sea seamount.</title>
        <authorList>
            <person name="Zhang D.-C."/>
        </authorList>
    </citation>
    <scope>NUCLEOTIDE SEQUENCE [LARGE SCALE GENOMIC DNA]</scope>
    <source>
        <strain evidence="5">TP390</strain>
    </source>
</reference>
<sequence>MLQNDLYYTLALLQVEGIGDILAKKLIQNCGSAEAVFKSKTTTLAKIEGIGKNVLKNLQDPIIFQKTEKELLFIENQNISTWYYLDDHYPERLNQCFDAPVLLFTSGNIKLKNQKIISIVGTRQVTTYGSEMTKKIIEELMPLQPIIVSGFAYGVDIVAHQAAMELGLQTIGVLAHGLNQIYPKNHKKYMVKMEENGGFITEFWSNSKPDRENFVKRNRIVAGMSEATLVIESAEKGGSLITAQIANDYNRDVFAVPGRTTDKYSQGCNNLIKTQRAHTLTCAADILYMLNWEIKAKHKTNPKAIQKQLFVTLSDEEQKIYNYLQTHISESIDTIALECALPVFKTSSILLNMELKGLIRPLPGKIFELI</sequence>
<gene>
    <name evidence="4" type="primary">dprA</name>
    <name evidence="4" type="ORF">GOQ30_10105</name>
</gene>
<dbReference type="SUPFAM" id="SSF102405">
    <property type="entry name" value="MCP/YpsA-like"/>
    <property type="match status" value="1"/>
</dbReference>
<dbReference type="InterPro" id="IPR057666">
    <property type="entry name" value="DrpA_SLOG"/>
</dbReference>
<dbReference type="PANTHER" id="PTHR43022">
    <property type="entry name" value="PROTEIN SMF"/>
    <property type="match status" value="1"/>
</dbReference>
<organism evidence="4 5">
    <name type="scientific">Flavobacterium profundi</name>
    <dbReference type="NCBI Taxonomy" id="1774945"/>
    <lineage>
        <taxon>Bacteria</taxon>
        <taxon>Pseudomonadati</taxon>
        <taxon>Bacteroidota</taxon>
        <taxon>Flavobacteriia</taxon>
        <taxon>Flavobacteriales</taxon>
        <taxon>Flavobacteriaceae</taxon>
        <taxon>Flavobacterium</taxon>
    </lineage>
</organism>
<dbReference type="InterPro" id="IPR003488">
    <property type="entry name" value="DprA"/>
</dbReference>